<organism evidence="1 2">
    <name type="scientific">Alkalihalobacterium chitinilyticum</name>
    <dbReference type="NCBI Taxonomy" id="2980103"/>
    <lineage>
        <taxon>Bacteria</taxon>
        <taxon>Bacillati</taxon>
        <taxon>Bacillota</taxon>
        <taxon>Bacilli</taxon>
        <taxon>Bacillales</taxon>
        <taxon>Bacillaceae</taxon>
        <taxon>Alkalihalobacterium</taxon>
    </lineage>
</organism>
<dbReference type="Proteomes" id="UP001148125">
    <property type="component" value="Unassembled WGS sequence"/>
</dbReference>
<name>A0ABT5VDY9_9BACI</name>
<keyword evidence="2" id="KW-1185">Reference proteome</keyword>
<accession>A0ABT5VDY9</accession>
<sequence length="307" mass="36917">MDILPLIKENYPFEVKTQLDHGIIDTNQGRKRYRIWHDEALLNWHQEWREKCSQNPYQLTDRMLQTKDKRKAIKVEDVWLTVHDDIIDPYPTKDFEQKWAHFIARMIEIGTTTKDDCISTAKREFPSASEWKVWVSKTKLLDEKKRKILQSCIQEAMRRKHKALELRKKDKEKRLPIMDKVSSTTQAKKIYELFVWQGTAEAPEYGFVSFTHFLQQWVGENGEESLIKLLNEMEEQIPFRQMYGNELLAEAWLPWELVHAMEHLQQSEEEEEIEVHFSTFQKEWNDRRQLVLTLLNWLKEDRKKVAT</sequence>
<comment type="caution">
    <text evidence="1">The sequence shown here is derived from an EMBL/GenBank/DDBJ whole genome shotgun (WGS) entry which is preliminary data.</text>
</comment>
<gene>
    <name evidence="1" type="ORF">N7Z68_03440</name>
</gene>
<reference evidence="1" key="1">
    <citation type="submission" date="2024-05" db="EMBL/GenBank/DDBJ databases">
        <title>Alkalihalobacillus sp. strain MEB203 novel alkaliphilic bacterium from Lonar Lake, India.</title>
        <authorList>
            <person name="Joshi A."/>
            <person name="Thite S."/>
            <person name="Mengade P."/>
        </authorList>
    </citation>
    <scope>NUCLEOTIDE SEQUENCE</scope>
    <source>
        <strain evidence="1">MEB 203</strain>
    </source>
</reference>
<dbReference type="EMBL" id="JAOTPO010000002">
    <property type="protein sequence ID" value="MDE5412424.1"/>
    <property type="molecule type" value="Genomic_DNA"/>
</dbReference>
<evidence type="ECO:0000313" key="1">
    <source>
        <dbReference type="EMBL" id="MDE5412424.1"/>
    </source>
</evidence>
<dbReference type="RefSeq" id="WP_275117056.1">
    <property type="nucleotide sequence ID" value="NZ_JAOTPO010000002.1"/>
</dbReference>
<evidence type="ECO:0000313" key="2">
    <source>
        <dbReference type="Proteomes" id="UP001148125"/>
    </source>
</evidence>
<proteinExistence type="predicted"/>
<protein>
    <submittedName>
        <fullName evidence="1">Uncharacterized protein</fullName>
    </submittedName>
</protein>